<keyword evidence="6" id="KW-0675">Receptor</keyword>
<dbReference type="EMBL" id="JADBJN010000003">
    <property type="protein sequence ID" value="KAG5671924.1"/>
    <property type="molecule type" value="Genomic_DNA"/>
</dbReference>
<accession>A0A9J6BPY2</accession>
<evidence type="ECO:0000256" key="3">
    <source>
        <dbReference type="ARBA" id="ARBA00022692"/>
    </source>
</evidence>
<organism evidence="9 10">
    <name type="scientific">Polypedilum vanderplanki</name>
    <name type="common">Sleeping chironomid midge</name>
    <dbReference type="NCBI Taxonomy" id="319348"/>
    <lineage>
        <taxon>Eukaryota</taxon>
        <taxon>Metazoa</taxon>
        <taxon>Ecdysozoa</taxon>
        <taxon>Arthropoda</taxon>
        <taxon>Hexapoda</taxon>
        <taxon>Insecta</taxon>
        <taxon>Pterygota</taxon>
        <taxon>Neoptera</taxon>
        <taxon>Endopterygota</taxon>
        <taxon>Diptera</taxon>
        <taxon>Nematocera</taxon>
        <taxon>Chironomoidea</taxon>
        <taxon>Chironomidae</taxon>
        <taxon>Chironominae</taxon>
        <taxon>Polypedilum</taxon>
        <taxon>Polypedilum</taxon>
    </lineage>
</organism>
<evidence type="ECO:0008006" key="11">
    <source>
        <dbReference type="Google" id="ProtNLM"/>
    </source>
</evidence>
<keyword evidence="10" id="KW-1185">Reference proteome</keyword>
<protein>
    <recommendedName>
        <fullName evidence="11">Ionotropic receptor</fullName>
    </recommendedName>
</protein>
<feature type="transmembrane region" description="Helical" evidence="8">
    <location>
        <begin position="592"/>
        <end position="612"/>
    </location>
</feature>
<evidence type="ECO:0000256" key="4">
    <source>
        <dbReference type="ARBA" id="ARBA00022989"/>
    </source>
</evidence>
<dbReference type="GO" id="GO:0005886">
    <property type="term" value="C:plasma membrane"/>
    <property type="evidence" value="ECO:0007669"/>
    <property type="project" value="UniProtKB-SubCell"/>
</dbReference>
<feature type="transmembrane region" description="Helical" evidence="8">
    <location>
        <begin position="339"/>
        <end position="359"/>
    </location>
</feature>
<dbReference type="AlphaFoldDB" id="A0A9J6BPY2"/>
<dbReference type="OrthoDB" id="6614738at2759"/>
<dbReference type="PANTHER" id="PTHR42643">
    <property type="entry name" value="IONOTROPIC RECEPTOR 20A-RELATED"/>
    <property type="match status" value="1"/>
</dbReference>
<evidence type="ECO:0000256" key="5">
    <source>
        <dbReference type="ARBA" id="ARBA00023136"/>
    </source>
</evidence>
<name>A0A9J6BPY2_POLVA</name>
<evidence type="ECO:0000256" key="8">
    <source>
        <dbReference type="SAM" id="Phobius"/>
    </source>
</evidence>
<dbReference type="InterPro" id="IPR052192">
    <property type="entry name" value="Insect_Ionotropic_Sensory_Rcpt"/>
</dbReference>
<gene>
    <name evidence="9" type="ORF">PVAND_002092</name>
</gene>
<comment type="caution">
    <text evidence="9">The sequence shown here is derived from an EMBL/GenBank/DDBJ whole genome shotgun (WGS) entry which is preliminary data.</text>
</comment>
<keyword evidence="7" id="KW-0325">Glycoprotein</keyword>
<dbReference type="PANTHER" id="PTHR42643:SF24">
    <property type="entry name" value="IONOTROPIC RECEPTOR 60A"/>
    <property type="match status" value="1"/>
</dbReference>
<evidence type="ECO:0000256" key="6">
    <source>
        <dbReference type="ARBA" id="ARBA00023170"/>
    </source>
</evidence>
<keyword evidence="3 8" id="KW-0812">Transmembrane</keyword>
<evidence type="ECO:0000256" key="7">
    <source>
        <dbReference type="ARBA" id="ARBA00023180"/>
    </source>
</evidence>
<keyword evidence="4 8" id="KW-1133">Transmembrane helix</keyword>
<evidence type="ECO:0000256" key="1">
    <source>
        <dbReference type="ARBA" id="ARBA00004651"/>
    </source>
</evidence>
<comment type="subcellular location">
    <subcellularLocation>
        <location evidence="1">Cell membrane</location>
        <topology evidence="1">Multi-pass membrane protein</topology>
    </subcellularLocation>
</comment>
<keyword evidence="5 8" id="KW-0472">Membrane</keyword>
<evidence type="ECO:0000256" key="2">
    <source>
        <dbReference type="ARBA" id="ARBA00022475"/>
    </source>
</evidence>
<sequence length="644" mass="75535">MHQIVNNVSFSSLPNYISLITTLSISYNAELSNAQAIYEIVNEIFIKRDIKFNIAISDEKSNFIFDNLLDGMFKNNKLECSYKLQKNLVKREKFPTLFLINEIHELQIINEFITAAKTNYSMPLRFLIYCRSLTINNFRYHLKPLMPLDRKYWIDNSEKYFIIENDQNMTLLSYFISEENIIGNNENNFYLKLEIAAIFDRINLRWFERLEKLEKKWNLEDMKGLKVLAFSKSAASYELYKDKVTNQSSGVLVDILNIVSQRSEIQTFYGSFFHHNLKATHSSGDLIPTIAFSSIYSYYDFANEYHLTTTFTEENYRLIITPPDSFKSYEKLVMPFDKVTWILLILTFLVAFIVIKIVLKHSKKIQNIIFGEKVCAPAYNVVGILFGIPQPSLPKNSFARFILIMFIIFCLIFRTAYVGVIFELLALDIQKPPPGTLLELIEENFTFYQVDDQEHTYINDQIENILKETFSGTKIKRKIKILTKEEFTKIYLDQYKNASAKLAFYADNNIMSEFNSLCKCTNLLLQETLFTKQVGLAIEKEHFLYNLIEETLQKIIPFGISQHSADYHKWVLYRGYKEVEKDEPSSYSLADLSFVFILWTITCGISFFVFCYEFLSVKFKHHSRELLGLILLSILLYQRLKTFY</sequence>
<dbReference type="Proteomes" id="UP001107558">
    <property type="component" value="Chromosome 3"/>
</dbReference>
<evidence type="ECO:0000313" key="10">
    <source>
        <dbReference type="Proteomes" id="UP001107558"/>
    </source>
</evidence>
<evidence type="ECO:0000313" key="9">
    <source>
        <dbReference type="EMBL" id="KAG5671924.1"/>
    </source>
</evidence>
<feature type="transmembrane region" description="Helical" evidence="8">
    <location>
        <begin position="401"/>
        <end position="427"/>
    </location>
</feature>
<dbReference type="Gene3D" id="1.10.287.70">
    <property type="match status" value="1"/>
</dbReference>
<proteinExistence type="predicted"/>
<reference evidence="9" key="1">
    <citation type="submission" date="2021-03" db="EMBL/GenBank/DDBJ databases">
        <title>Chromosome level genome of the anhydrobiotic midge Polypedilum vanderplanki.</title>
        <authorList>
            <person name="Yoshida Y."/>
            <person name="Kikawada T."/>
            <person name="Gusev O."/>
        </authorList>
    </citation>
    <scope>NUCLEOTIDE SEQUENCE</scope>
    <source>
        <strain evidence="9">NIAS01</strain>
        <tissue evidence="9">Whole body or cell culture</tissue>
    </source>
</reference>
<keyword evidence="2" id="KW-1003">Cell membrane</keyword>